<accession>A0AAN6K7C8</accession>
<dbReference type="PANTHER" id="PTHR33594:SF1">
    <property type="entry name" value="HD_PDEASE DOMAIN-CONTAINING PROTEIN"/>
    <property type="match status" value="1"/>
</dbReference>
<keyword evidence="3" id="KW-1185">Reference proteome</keyword>
<dbReference type="SUPFAM" id="SSF109604">
    <property type="entry name" value="HD-domain/PDEase-like"/>
    <property type="match status" value="1"/>
</dbReference>
<organism evidence="2 3">
    <name type="scientific">Friedmanniomyces endolithicus</name>
    <dbReference type="NCBI Taxonomy" id="329885"/>
    <lineage>
        <taxon>Eukaryota</taxon>
        <taxon>Fungi</taxon>
        <taxon>Dikarya</taxon>
        <taxon>Ascomycota</taxon>
        <taxon>Pezizomycotina</taxon>
        <taxon>Dothideomycetes</taxon>
        <taxon>Dothideomycetidae</taxon>
        <taxon>Mycosphaerellales</taxon>
        <taxon>Teratosphaeriaceae</taxon>
        <taxon>Friedmanniomyces</taxon>
    </lineage>
</organism>
<dbReference type="PANTHER" id="PTHR33594">
    <property type="entry name" value="SUPERFAMILY HYDROLASE, PUTATIVE (AFU_ORTHOLOGUE AFUA_1G03035)-RELATED"/>
    <property type="match status" value="1"/>
</dbReference>
<dbReference type="EMBL" id="JAUJLE010000209">
    <property type="protein sequence ID" value="KAK0968260.1"/>
    <property type="molecule type" value="Genomic_DNA"/>
</dbReference>
<dbReference type="Proteomes" id="UP001175353">
    <property type="component" value="Unassembled WGS sequence"/>
</dbReference>
<protein>
    <recommendedName>
        <fullName evidence="1">HD domain-containing protein</fullName>
    </recommendedName>
</protein>
<dbReference type="AlphaFoldDB" id="A0AAN6K7C8"/>
<reference evidence="2" key="1">
    <citation type="submission" date="2023-06" db="EMBL/GenBank/DDBJ databases">
        <title>Black Yeasts Isolated from many extreme environments.</title>
        <authorList>
            <person name="Coleine C."/>
            <person name="Stajich J.E."/>
            <person name="Selbmann L."/>
        </authorList>
    </citation>
    <scope>NUCLEOTIDE SEQUENCE</scope>
    <source>
        <strain evidence="2">CCFEE 5200</strain>
    </source>
</reference>
<gene>
    <name evidence="2" type="ORF">LTR91_016796</name>
</gene>
<evidence type="ECO:0000259" key="1">
    <source>
        <dbReference type="PROSITE" id="PS51831"/>
    </source>
</evidence>
<dbReference type="SMART" id="SM00471">
    <property type="entry name" value="HDc"/>
    <property type="match status" value="1"/>
</dbReference>
<dbReference type="CDD" id="cd00077">
    <property type="entry name" value="HDc"/>
    <property type="match status" value="1"/>
</dbReference>
<evidence type="ECO:0000313" key="3">
    <source>
        <dbReference type="Proteomes" id="UP001175353"/>
    </source>
</evidence>
<comment type="caution">
    <text evidence="2">The sequence shown here is derived from an EMBL/GenBank/DDBJ whole genome shotgun (WGS) entry which is preliminary data.</text>
</comment>
<evidence type="ECO:0000313" key="2">
    <source>
        <dbReference type="EMBL" id="KAK0968260.1"/>
    </source>
</evidence>
<dbReference type="InterPro" id="IPR006674">
    <property type="entry name" value="HD_domain"/>
</dbReference>
<proteinExistence type="predicted"/>
<sequence length="326" mass="36525">MYEIDVQGDCCTRELGKIGAKRVGRLVSEGLVGNFICHSHFANSPVLPSRFDFLPNVDEPIKDVYLLTPRRMDSATSIRESSKTADISVSAVQVPDESATADESVSGMPTTPRRDFESSALYIGVYDYVKQYMSRYDPSHDLNHVLRVLALAKHILAEELATNPQIKHQRQAVVLAALLHDVGDRKYILPGENAERLIEKVLADNGCPPRFIAKVALIVEHVSYSSEVKRPQLVNAMVAAHPELGIVQDADRLDSIGAIGVGRVFAYGAAKCPERGLEGSIDHFVEKLEKVESMMKTHTGRQMARERTQRLRDFRQWWEEEQRLES</sequence>
<feature type="domain" description="HD" evidence="1">
    <location>
        <begin position="141"/>
        <end position="256"/>
    </location>
</feature>
<dbReference type="Pfam" id="PF01966">
    <property type="entry name" value="HD"/>
    <property type="match status" value="1"/>
</dbReference>
<name>A0AAN6K7C8_9PEZI</name>
<dbReference type="InterPro" id="IPR003607">
    <property type="entry name" value="HD/PDEase_dom"/>
</dbReference>
<dbReference type="Gene3D" id="1.10.3210.50">
    <property type="match status" value="1"/>
</dbReference>
<dbReference type="PROSITE" id="PS51831">
    <property type="entry name" value="HD"/>
    <property type="match status" value="1"/>
</dbReference>